<evidence type="ECO:0000313" key="2">
    <source>
        <dbReference type="EMBL" id="PFG44642.1"/>
    </source>
</evidence>
<feature type="transmembrane region" description="Helical" evidence="1">
    <location>
        <begin position="27"/>
        <end position="52"/>
    </location>
</feature>
<organism evidence="2 3">
    <name type="scientific">Isoptericola jiangsuensis</name>
    <dbReference type="NCBI Taxonomy" id="548579"/>
    <lineage>
        <taxon>Bacteria</taxon>
        <taxon>Bacillati</taxon>
        <taxon>Actinomycetota</taxon>
        <taxon>Actinomycetes</taxon>
        <taxon>Micrococcales</taxon>
        <taxon>Promicromonosporaceae</taxon>
        <taxon>Isoptericola</taxon>
    </lineage>
</organism>
<dbReference type="Pfam" id="PF05656">
    <property type="entry name" value="DUF805"/>
    <property type="match status" value="1"/>
</dbReference>
<dbReference type="PANTHER" id="PTHR34980">
    <property type="entry name" value="INNER MEMBRANE PROTEIN-RELATED-RELATED"/>
    <property type="match status" value="1"/>
</dbReference>
<dbReference type="InterPro" id="IPR008523">
    <property type="entry name" value="DUF805"/>
</dbReference>
<keyword evidence="1" id="KW-0812">Transmembrane</keyword>
<proteinExistence type="predicted"/>
<evidence type="ECO:0000256" key="1">
    <source>
        <dbReference type="SAM" id="Phobius"/>
    </source>
</evidence>
<dbReference type="AlphaFoldDB" id="A0A2A9F277"/>
<protein>
    <submittedName>
        <fullName evidence="2">Uncharacterized membrane protein YhaH (DUF805 family)</fullName>
    </submittedName>
</protein>
<feature type="transmembrane region" description="Helical" evidence="1">
    <location>
        <begin position="96"/>
        <end position="116"/>
    </location>
</feature>
<dbReference type="OrthoDB" id="9812349at2"/>
<name>A0A2A9F277_9MICO</name>
<dbReference type="Proteomes" id="UP000224130">
    <property type="component" value="Unassembled WGS sequence"/>
</dbReference>
<feature type="transmembrane region" description="Helical" evidence="1">
    <location>
        <begin position="64"/>
        <end position="84"/>
    </location>
</feature>
<dbReference type="EMBL" id="PDJJ01000001">
    <property type="protein sequence ID" value="PFG44642.1"/>
    <property type="molecule type" value="Genomic_DNA"/>
</dbReference>
<dbReference type="GO" id="GO:0005886">
    <property type="term" value="C:plasma membrane"/>
    <property type="evidence" value="ECO:0007669"/>
    <property type="project" value="TreeGrafter"/>
</dbReference>
<sequence length="141" mass="14998">MGFGDAVKSVFGNYATFSGRARRSEFWFWYLFMAIVGAVGGTVLGITAGTTLDIETGTVSGGFWAVYAVFMLVMLALVLPSIAVSVRRLHDTDRSGFWYFLGFVPFGGIVLLVFWAGEGTPGDNRFGASPKAVAAPVPAAV</sequence>
<keyword evidence="1" id="KW-0472">Membrane</keyword>
<keyword evidence="3" id="KW-1185">Reference proteome</keyword>
<gene>
    <name evidence="2" type="ORF">ATJ88_3378</name>
</gene>
<keyword evidence="1" id="KW-1133">Transmembrane helix</keyword>
<comment type="caution">
    <text evidence="2">The sequence shown here is derived from an EMBL/GenBank/DDBJ whole genome shotgun (WGS) entry which is preliminary data.</text>
</comment>
<evidence type="ECO:0000313" key="3">
    <source>
        <dbReference type="Proteomes" id="UP000224130"/>
    </source>
</evidence>
<reference evidence="2 3" key="1">
    <citation type="submission" date="2017-10" db="EMBL/GenBank/DDBJ databases">
        <title>Sequencing the genomes of 1000 actinobacteria strains.</title>
        <authorList>
            <person name="Klenk H.-P."/>
        </authorList>
    </citation>
    <scope>NUCLEOTIDE SEQUENCE [LARGE SCALE GENOMIC DNA]</scope>
    <source>
        <strain evidence="2 3">DSM 21863</strain>
    </source>
</reference>
<dbReference type="PANTHER" id="PTHR34980:SF2">
    <property type="entry name" value="INNER MEMBRANE PROTEIN YHAH-RELATED"/>
    <property type="match status" value="1"/>
</dbReference>
<accession>A0A2A9F277</accession>
<dbReference type="RefSeq" id="WP_098464821.1">
    <property type="nucleotide sequence ID" value="NZ_PDJJ01000001.1"/>
</dbReference>